<proteinExistence type="predicted"/>
<dbReference type="InterPro" id="IPR052953">
    <property type="entry name" value="Ser-rich/MCO-related"/>
</dbReference>
<dbReference type="PANTHER" id="PTHR34883:SF15">
    <property type="entry name" value="EXTRACELLULAR SERINE-RICH PROTEIN"/>
    <property type="match status" value="1"/>
</dbReference>
<dbReference type="OrthoDB" id="1921208at2759"/>
<dbReference type="Gene3D" id="2.60.40.420">
    <property type="entry name" value="Cupredoxins - blue copper proteins"/>
    <property type="match status" value="1"/>
</dbReference>
<feature type="region of interest" description="Disordered" evidence="1">
    <location>
        <begin position="137"/>
        <end position="186"/>
    </location>
</feature>
<dbReference type="InterPro" id="IPR008972">
    <property type="entry name" value="Cupredoxin"/>
</dbReference>
<evidence type="ECO:0008006" key="5">
    <source>
        <dbReference type="Google" id="ProtNLM"/>
    </source>
</evidence>
<feature type="transmembrane region" description="Helical" evidence="2">
    <location>
        <begin position="193"/>
        <end position="212"/>
    </location>
</feature>
<keyword evidence="2" id="KW-1133">Transmembrane helix</keyword>
<evidence type="ECO:0000256" key="2">
    <source>
        <dbReference type="SAM" id="Phobius"/>
    </source>
</evidence>
<dbReference type="EMBL" id="MU128960">
    <property type="protein sequence ID" value="KAF9514467.1"/>
    <property type="molecule type" value="Genomic_DNA"/>
</dbReference>
<dbReference type="SUPFAM" id="SSF49503">
    <property type="entry name" value="Cupredoxins"/>
    <property type="match status" value="1"/>
</dbReference>
<accession>A0A9P6AZ07</accession>
<feature type="compositionally biased region" description="Low complexity" evidence="1">
    <location>
        <begin position="137"/>
        <end position="158"/>
    </location>
</feature>
<keyword evidence="4" id="KW-1185">Reference proteome</keyword>
<dbReference type="Proteomes" id="UP000886523">
    <property type="component" value="Unassembled WGS sequence"/>
</dbReference>
<evidence type="ECO:0000313" key="3">
    <source>
        <dbReference type="EMBL" id="KAF9514467.1"/>
    </source>
</evidence>
<protein>
    <recommendedName>
        <fullName evidence="5">Cupredoxin</fullName>
    </recommendedName>
</protein>
<feature type="compositionally biased region" description="Low complexity" evidence="1">
    <location>
        <begin position="168"/>
        <end position="186"/>
    </location>
</feature>
<keyword evidence="2" id="KW-0812">Transmembrane</keyword>
<reference evidence="3" key="1">
    <citation type="journal article" date="2020" name="Nat. Commun.">
        <title>Large-scale genome sequencing of mycorrhizal fungi provides insights into the early evolution of symbiotic traits.</title>
        <authorList>
            <person name="Miyauchi S."/>
            <person name="Kiss E."/>
            <person name="Kuo A."/>
            <person name="Drula E."/>
            <person name="Kohler A."/>
            <person name="Sanchez-Garcia M."/>
            <person name="Morin E."/>
            <person name="Andreopoulos B."/>
            <person name="Barry K.W."/>
            <person name="Bonito G."/>
            <person name="Buee M."/>
            <person name="Carver A."/>
            <person name="Chen C."/>
            <person name="Cichocki N."/>
            <person name="Clum A."/>
            <person name="Culley D."/>
            <person name="Crous P.W."/>
            <person name="Fauchery L."/>
            <person name="Girlanda M."/>
            <person name="Hayes R.D."/>
            <person name="Keri Z."/>
            <person name="LaButti K."/>
            <person name="Lipzen A."/>
            <person name="Lombard V."/>
            <person name="Magnuson J."/>
            <person name="Maillard F."/>
            <person name="Murat C."/>
            <person name="Nolan M."/>
            <person name="Ohm R.A."/>
            <person name="Pangilinan J."/>
            <person name="Pereira M.F."/>
            <person name="Perotto S."/>
            <person name="Peter M."/>
            <person name="Pfister S."/>
            <person name="Riley R."/>
            <person name="Sitrit Y."/>
            <person name="Stielow J.B."/>
            <person name="Szollosi G."/>
            <person name="Zifcakova L."/>
            <person name="Stursova M."/>
            <person name="Spatafora J.W."/>
            <person name="Tedersoo L."/>
            <person name="Vaario L.M."/>
            <person name="Yamada A."/>
            <person name="Yan M."/>
            <person name="Wang P."/>
            <person name="Xu J."/>
            <person name="Bruns T."/>
            <person name="Baldrian P."/>
            <person name="Vilgalys R."/>
            <person name="Dunand C."/>
            <person name="Henrissat B."/>
            <person name="Grigoriev I.V."/>
            <person name="Hibbett D."/>
            <person name="Nagy L.G."/>
            <person name="Martin F.M."/>
        </authorList>
    </citation>
    <scope>NUCLEOTIDE SEQUENCE</scope>
    <source>
        <strain evidence="3">UP504</strain>
    </source>
</reference>
<comment type="caution">
    <text evidence="3">The sequence shown here is derived from an EMBL/GenBank/DDBJ whole genome shotgun (WGS) entry which is preliminary data.</text>
</comment>
<name>A0A9P6AZ07_9AGAM</name>
<keyword evidence="2" id="KW-0472">Membrane</keyword>
<organism evidence="3 4">
    <name type="scientific">Hydnum rufescens UP504</name>
    <dbReference type="NCBI Taxonomy" id="1448309"/>
    <lineage>
        <taxon>Eukaryota</taxon>
        <taxon>Fungi</taxon>
        <taxon>Dikarya</taxon>
        <taxon>Basidiomycota</taxon>
        <taxon>Agaricomycotina</taxon>
        <taxon>Agaricomycetes</taxon>
        <taxon>Cantharellales</taxon>
        <taxon>Hydnaceae</taxon>
        <taxon>Hydnum</taxon>
    </lineage>
</organism>
<sequence length="213" mass="21381">MSQPEPPANSMLPTRPPYTMVFSYIVAGLALVGASRAATVNIAVGANNAIAYSPPNVTASVGDTVLFTFMTGAHSVFSSTFADPCTPSGNISTPFHCQSGMVAAVNAPTTGNTFALYQAFSPSHRIVFQQIAEGKASAPTSSSSGSGVTTATETGNPNPYGPPPSAPPSGSSSNPTTTATTTKASGATLTRELASLAALVMMSLASASLGLMI</sequence>
<dbReference type="AlphaFoldDB" id="A0A9P6AZ07"/>
<evidence type="ECO:0000313" key="4">
    <source>
        <dbReference type="Proteomes" id="UP000886523"/>
    </source>
</evidence>
<dbReference type="PANTHER" id="PTHR34883">
    <property type="entry name" value="SERINE-RICH PROTEIN, PUTATIVE-RELATED-RELATED"/>
    <property type="match status" value="1"/>
</dbReference>
<gene>
    <name evidence="3" type="ORF">BS47DRAFT_1361680</name>
</gene>
<evidence type="ECO:0000256" key="1">
    <source>
        <dbReference type="SAM" id="MobiDB-lite"/>
    </source>
</evidence>